<dbReference type="EnsemblMetazoa" id="GAUT007842-RA">
    <property type="protein sequence ID" value="GAUT007842-PA"/>
    <property type="gene ID" value="GAUT007842"/>
</dbReference>
<dbReference type="InterPro" id="IPR036907">
    <property type="entry name" value="5'-Nucleotdase_C_sf"/>
</dbReference>
<feature type="region of interest" description="Disordered" evidence="1">
    <location>
        <begin position="113"/>
        <end position="133"/>
    </location>
</feature>
<organism evidence="2 3">
    <name type="scientific">Glossina austeni</name>
    <name type="common">Savannah tsetse fly</name>
    <dbReference type="NCBI Taxonomy" id="7395"/>
    <lineage>
        <taxon>Eukaryota</taxon>
        <taxon>Metazoa</taxon>
        <taxon>Ecdysozoa</taxon>
        <taxon>Arthropoda</taxon>
        <taxon>Hexapoda</taxon>
        <taxon>Insecta</taxon>
        <taxon>Pterygota</taxon>
        <taxon>Neoptera</taxon>
        <taxon>Endopterygota</taxon>
        <taxon>Diptera</taxon>
        <taxon>Brachycera</taxon>
        <taxon>Muscomorpha</taxon>
        <taxon>Hippoboscoidea</taxon>
        <taxon>Glossinidae</taxon>
        <taxon>Glossina</taxon>
    </lineage>
</organism>
<dbReference type="VEuPathDB" id="VectorBase:GAUT007842"/>
<dbReference type="SUPFAM" id="SSF55816">
    <property type="entry name" value="5'-nucleotidase (syn. UDP-sugar hydrolase), C-terminal domain"/>
    <property type="match status" value="1"/>
</dbReference>
<evidence type="ECO:0000313" key="2">
    <source>
        <dbReference type="EnsemblMetazoa" id="GAUT007842-PA"/>
    </source>
</evidence>
<keyword evidence="3" id="KW-1185">Reference proteome</keyword>
<reference evidence="2" key="1">
    <citation type="submission" date="2020-05" db="UniProtKB">
        <authorList>
            <consortium name="EnsemblMetazoa"/>
        </authorList>
    </citation>
    <scope>IDENTIFICATION</scope>
    <source>
        <strain evidence="2">TTRI</strain>
    </source>
</reference>
<accession>A0A1A9UKW7</accession>
<dbReference type="GO" id="GO:0016787">
    <property type="term" value="F:hydrolase activity"/>
    <property type="evidence" value="ECO:0007669"/>
    <property type="project" value="InterPro"/>
</dbReference>
<dbReference type="GO" id="GO:0009166">
    <property type="term" value="P:nucleotide catabolic process"/>
    <property type="evidence" value="ECO:0007669"/>
    <property type="project" value="InterPro"/>
</dbReference>
<proteinExistence type="predicted"/>
<dbReference type="Proteomes" id="UP000078200">
    <property type="component" value="Unassembled WGS sequence"/>
</dbReference>
<dbReference type="AlphaFoldDB" id="A0A1A9UKW7"/>
<dbReference type="STRING" id="7395.A0A1A9UKW7"/>
<evidence type="ECO:0000313" key="3">
    <source>
        <dbReference type="Proteomes" id="UP000078200"/>
    </source>
</evidence>
<dbReference type="Gene3D" id="3.90.780.10">
    <property type="entry name" value="5'-Nucleotidase, C-terminal domain"/>
    <property type="match status" value="1"/>
</dbReference>
<evidence type="ECO:0000256" key="1">
    <source>
        <dbReference type="SAM" id="MobiDB-lite"/>
    </source>
</evidence>
<protein>
    <submittedName>
        <fullName evidence="2">Uncharacterized protein</fullName>
    </submittedName>
</protein>
<name>A0A1A9UKW7_GLOAU</name>
<sequence length="133" mass="15318">MPFKNSYFCSIFRSSTSSNKSNYPKLKGHFSQASQVPFAFDRSKPTGHRIDPQLIQLGDEYLKMETTYKVCIKRLSKRKQEQLQQMQDDWKADDSGGNMDKILDIEDRSVQNITQHIGGEDNPVTESYTEDSD</sequence>